<gene>
    <name evidence="2" type="ORF">SAMN05443144_104178</name>
</gene>
<evidence type="ECO:0008006" key="4">
    <source>
        <dbReference type="Google" id="ProtNLM"/>
    </source>
</evidence>
<keyword evidence="1" id="KW-0732">Signal</keyword>
<dbReference type="AlphaFoldDB" id="A0A1M4XPG5"/>
<protein>
    <recommendedName>
        <fullName evidence="4">Outer membrane protein beta-barrel domain-containing protein</fullName>
    </recommendedName>
</protein>
<dbReference type="EMBL" id="FQUS01000004">
    <property type="protein sequence ID" value="SHE95301.1"/>
    <property type="molecule type" value="Genomic_DNA"/>
</dbReference>
<feature type="chain" id="PRO_5009908323" description="Outer membrane protein beta-barrel domain-containing protein" evidence="1">
    <location>
        <begin position="28"/>
        <end position="238"/>
    </location>
</feature>
<sequence length="238" mass="26441">MIIYHMKKTATVLSLCLLVGLSLNSHAQTTYKSDSGLFTPVVKSLYLRGGVFEDAQLIGPAVGYRFNERYDLTIHTEFLSNEYKFDNNPNPKTTLLNLGVILGRTNSLFEQYLLRSELSFYQAIIFNTEAYNDISDPSLTSGIISSSLYRKLPLSGSISLLPNGGVFLGYGNYTAPYSSANLRQGFDGFVVGPQFGFDVSLELSDSFYLVANPEINIPLNTNDNKYGNTLLFNVQLNF</sequence>
<evidence type="ECO:0000256" key="1">
    <source>
        <dbReference type="SAM" id="SignalP"/>
    </source>
</evidence>
<organism evidence="2 3">
    <name type="scientific">Fodinibius roseus</name>
    <dbReference type="NCBI Taxonomy" id="1194090"/>
    <lineage>
        <taxon>Bacteria</taxon>
        <taxon>Pseudomonadati</taxon>
        <taxon>Balneolota</taxon>
        <taxon>Balneolia</taxon>
        <taxon>Balneolales</taxon>
        <taxon>Balneolaceae</taxon>
        <taxon>Fodinibius</taxon>
    </lineage>
</organism>
<reference evidence="2 3" key="1">
    <citation type="submission" date="2016-11" db="EMBL/GenBank/DDBJ databases">
        <authorList>
            <person name="Jaros S."/>
            <person name="Januszkiewicz K."/>
            <person name="Wedrychowicz H."/>
        </authorList>
    </citation>
    <scope>NUCLEOTIDE SEQUENCE [LARGE SCALE GENOMIC DNA]</scope>
    <source>
        <strain evidence="2 3">DSM 21986</strain>
    </source>
</reference>
<evidence type="ECO:0000313" key="2">
    <source>
        <dbReference type="EMBL" id="SHE95301.1"/>
    </source>
</evidence>
<dbReference type="Proteomes" id="UP000184041">
    <property type="component" value="Unassembled WGS sequence"/>
</dbReference>
<keyword evidence="3" id="KW-1185">Reference proteome</keyword>
<evidence type="ECO:0000313" key="3">
    <source>
        <dbReference type="Proteomes" id="UP000184041"/>
    </source>
</evidence>
<name>A0A1M4XPG5_9BACT</name>
<dbReference type="STRING" id="1194090.SAMN05443144_104178"/>
<feature type="signal peptide" evidence="1">
    <location>
        <begin position="1"/>
        <end position="27"/>
    </location>
</feature>
<accession>A0A1M4XPG5</accession>
<proteinExistence type="predicted"/>